<dbReference type="PANTHER" id="PTHR36175:SF1">
    <property type="entry name" value="CYANOPHYCINASE"/>
    <property type="match status" value="1"/>
</dbReference>
<keyword evidence="2" id="KW-0645">Protease</keyword>
<dbReference type="AlphaFoldDB" id="A0A1R1AW33"/>
<evidence type="ECO:0000256" key="3">
    <source>
        <dbReference type="ARBA" id="ARBA00022801"/>
    </source>
</evidence>
<proteinExistence type="inferred from homology"/>
<dbReference type="STRING" id="1401.BK123_25435"/>
<evidence type="ECO:0000313" key="6">
    <source>
        <dbReference type="Proteomes" id="UP000187074"/>
    </source>
</evidence>
<evidence type="ECO:0000256" key="4">
    <source>
        <dbReference type="ARBA" id="ARBA00022825"/>
    </source>
</evidence>
<evidence type="ECO:0000313" key="5">
    <source>
        <dbReference type="EMBL" id="OME89712.1"/>
    </source>
</evidence>
<dbReference type="Proteomes" id="UP000187074">
    <property type="component" value="Unassembled WGS sequence"/>
</dbReference>
<keyword evidence="4" id="KW-0720">Serine protease</keyword>
<protein>
    <submittedName>
        <fullName evidence="5">Peptidase S51</fullName>
    </submittedName>
</protein>
<dbReference type="EMBL" id="MRTF01000009">
    <property type="protein sequence ID" value="OME89712.1"/>
    <property type="molecule type" value="Genomic_DNA"/>
</dbReference>
<dbReference type="OrthoDB" id="65372at2"/>
<dbReference type="Gene3D" id="3.40.50.880">
    <property type="match status" value="1"/>
</dbReference>
<dbReference type="InterPro" id="IPR029062">
    <property type="entry name" value="Class_I_gatase-like"/>
</dbReference>
<gene>
    <name evidence="5" type="ORF">BK123_25435</name>
</gene>
<dbReference type="InterPro" id="IPR005320">
    <property type="entry name" value="Peptidase_S51"/>
</dbReference>
<keyword evidence="3" id="KW-0378">Hydrolase</keyword>
<dbReference type="SUPFAM" id="SSF52317">
    <property type="entry name" value="Class I glutamine amidotransferase-like"/>
    <property type="match status" value="1"/>
</dbReference>
<dbReference type="CDD" id="cd03145">
    <property type="entry name" value="GAT1_cyanophycinase"/>
    <property type="match status" value="1"/>
</dbReference>
<accession>A0A1R1AW33</accession>
<dbReference type="Pfam" id="PF03575">
    <property type="entry name" value="Peptidase_S51"/>
    <property type="match status" value="1"/>
</dbReference>
<evidence type="ECO:0000256" key="2">
    <source>
        <dbReference type="ARBA" id="ARBA00022670"/>
    </source>
</evidence>
<name>A0A1R1AW33_PAELA</name>
<dbReference type="RefSeq" id="WP_076325138.1">
    <property type="nucleotide sequence ID" value="NZ_MRTF01000009.1"/>
</dbReference>
<evidence type="ECO:0000256" key="1">
    <source>
        <dbReference type="ARBA" id="ARBA00006534"/>
    </source>
</evidence>
<sequence length="232" mass="25999">MRDRYLYLLGGHSFQKETNRQFVEQAGGSNARIVLCIMNRPGWEEYVPLFQQMWTESGARDMQVIVPDEDGILDMEQAEQVLSQATGIFIGGGNTEKYHHYYATGRFKDLLINCYENGVPIAGNSAGALILPEICLISPLDNEQSVMLFKQGVGLLSNVLISVHYTEWSDQSNLLEGMRTKKVKRGIGIDEQACAVFINGQLAYALGESVHEVIFEDFDPDQYTIVKGQSHK</sequence>
<comment type="caution">
    <text evidence="5">The sequence shown here is derived from an EMBL/GenBank/DDBJ whole genome shotgun (WGS) entry which is preliminary data.</text>
</comment>
<dbReference type="GO" id="GO:0006508">
    <property type="term" value="P:proteolysis"/>
    <property type="evidence" value="ECO:0007669"/>
    <property type="project" value="UniProtKB-KW"/>
</dbReference>
<reference evidence="5 6" key="1">
    <citation type="submission" date="2016-11" db="EMBL/GenBank/DDBJ databases">
        <title>Paenibacillus species isolates.</title>
        <authorList>
            <person name="Beno S.M."/>
        </authorList>
    </citation>
    <scope>NUCLEOTIDE SEQUENCE [LARGE SCALE GENOMIC DNA]</scope>
    <source>
        <strain evidence="5 6">FSL F4-0100</strain>
    </source>
</reference>
<organism evidence="5 6">
    <name type="scientific">Paenibacillus lautus</name>
    <name type="common">Bacillus lautus</name>
    <dbReference type="NCBI Taxonomy" id="1401"/>
    <lineage>
        <taxon>Bacteria</taxon>
        <taxon>Bacillati</taxon>
        <taxon>Bacillota</taxon>
        <taxon>Bacilli</taxon>
        <taxon>Bacillales</taxon>
        <taxon>Paenibacillaceae</taxon>
        <taxon>Paenibacillus</taxon>
    </lineage>
</organism>
<comment type="similarity">
    <text evidence="1">Belongs to the peptidase S51 family.</text>
</comment>
<dbReference type="PANTHER" id="PTHR36175">
    <property type="entry name" value="CYANOPHYCINASE"/>
    <property type="match status" value="1"/>
</dbReference>
<dbReference type="GO" id="GO:0008236">
    <property type="term" value="F:serine-type peptidase activity"/>
    <property type="evidence" value="ECO:0007669"/>
    <property type="project" value="UniProtKB-KW"/>
</dbReference>